<dbReference type="InterPro" id="IPR001296">
    <property type="entry name" value="Glyco_trans_1"/>
</dbReference>
<accession>A0A660SP75</accession>
<dbReference type="InterPro" id="IPR050194">
    <property type="entry name" value="Glycosyltransferase_grp1"/>
</dbReference>
<dbReference type="AlphaFoldDB" id="A0A660SP75"/>
<organism evidence="2 3">
    <name type="scientific">candidate division TA06 bacterium</name>
    <dbReference type="NCBI Taxonomy" id="2250710"/>
    <lineage>
        <taxon>Bacteria</taxon>
        <taxon>Bacteria division TA06</taxon>
    </lineage>
</organism>
<evidence type="ECO:0000313" key="3">
    <source>
        <dbReference type="Proteomes" id="UP000271125"/>
    </source>
</evidence>
<evidence type="ECO:0000313" key="2">
    <source>
        <dbReference type="EMBL" id="RKX72604.1"/>
    </source>
</evidence>
<dbReference type="EMBL" id="QNBD01000007">
    <property type="protein sequence ID" value="RKX72604.1"/>
    <property type="molecule type" value="Genomic_DNA"/>
</dbReference>
<dbReference type="Gene3D" id="3.40.50.2000">
    <property type="entry name" value="Glycogen Phosphorylase B"/>
    <property type="match status" value="2"/>
</dbReference>
<sequence length="112" mass="12592">MFASADIYCSPAKRGETYGIVLIEAMASGTPIIASNISGYSTVIKNNYNGILSKPNPESFKEAIEKLATDKALQYRLKMNGISYSKLIDWKRIIKKIEKEYENAIIIARKRL</sequence>
<evidence type="ECO:0000259" key="1">
    <source>
        <dbReference type="Pfam" id="PF00534"/>
    </source>
</evidence>
<reference evidence="2 3" key="1">
    <citation type="submission" date="2018-06" db="EMBL/GenBank/DDBJ databases">
        <title>Extensive metabolic versatility and redundancy in microbially diverse, dynamic hydrothermal sediments.</title>
        <authorList>
            <person name="Dombrowski N."/>
            <person name="Teske A."/>
            <person name="Baker B.J."/>
        </authorList>
    </citation>
    <scope>NUCLEOTIDE SEQUENCE [LARGE SCALE GENOMIC DNA]</scope>
    <source>
        <strain evidence="2">B10_G13</strain>
    </source>
</reference>
<dbReference type="PANTHER" id="PTHR45947:SF3">
    <property type="entry name" value="SULFOQUINOVOSYL TRANSFERASE SQD2"/>
    <property type="match status" value="1"/>
</dbReference>
<gene>
    <name evidence="2" type="ORF">DRP43_00260</name>
</gene>
<feature type="domain" description="Glycosyl transferase family 1" evidence="1">
    <location>
        <begin position="1"/>
        <end position="81"/>
    </location>
</feature>
<name>A0A660SP75_UNCT6</name>
<dbReference type="GO" id="GO:0016757">
    <property type="term" value="F:glycosyltransferase activity"/>
    <property type="evidence" value="ECO:0007669"/>
    <property type="project" value="InterPro"/>
</dbReference>
<dbReference type="CDD" id="cd03801">
    <property type="entry name" value="GT4_PimA-like"/>
    <property type="match status" value="1"/>
</dbReference>
<comment type="caution">
    <text evidence="2">The sequence shown here is derived from an EMBL/GenBank/DDBJ whole genome shotgun (WGS) entry which is preliminary data.</text>
</comment>
<dbReference type="PANTHER" id="PTHR45947">
    <property type="entry name" value="SULFOQUINOVOSYL TRANSFERASE SQD2"/>
    <property type="match status" value="1"/>
</dbReference>
<dbReference type="Proteomes" id="UP000271125">
    <property type="component" value="Unassembled WGS sequence"/>
</dbReference>
<dbReference type="SUPFAM" id="SSF53756">
    <property type="entry name" value="UDP-Glycosyltransferase/glycogen phosphorylase"/>
    <property type="match status" value="1"/>
</dbReference>
<proteinExistence type="predicted"/>
<dbReference type="Pfam" id="PF00534">
    <property type="entry name" value="Glycos_transf_1"/>
    <property type="match status" value="1"/>
</dbReference>
<protein>
    <recommendedName>
        <fullName evidence="1">Glycosyl transferase family 1 domain-containing protein</fullName>
    </recommendedName>
</protein>